<gene>
    <name evidence="1" type="ORF">BJ998_007879</name>
</gene>
<dbReference type="EMBL" id="JACHIR010000001">
    <property type="protein sequence ID" value="MBB5896683.1"/>
    <property type="molecule type" value="Genomic_DNA"/>
</dbReference>
<dbReference type="Proteomes" id="UP000585638">
    <property type="component" value="Unassembled WGS sequence"/>
</dbReference>
<organism evidence="1 2">
    <name type="scientific">Kutzneria kofuensis</name>
    <dbReference type="NCBI Taxonomy" id="103725"/>
    <lineage>
        <taxon>Bacteria</taxon>
        <taxon>Bacillati</taxon>
        <taxon>Actinomycetota</taxon>
        <taxon>Actinomycetes</taxon>
        <taxon>Pseudonocardiales</taxon>
        <taxon>Pseudonocardiaceae</taxon>
        <taxon>Kutzneria</taxon>
    </lineage>
</organism>
<evidence type="ECO:0008006" key="3">
    <source>
        <dbReference type="Google" id="ProtNLM"/>
    </source>
</evidence>
<dbReference type="RefSeq" id="WP_184868286.1">
    <property type="nucleotide sequence ID" value="NZ_BAAAWY010000061.1"/>
</dbReference>
<accession>A0A7W9KQ52</accession>
<sequence>MGTNSAFDEFQRTVDADAEQVRLARYRRDVFQLTLGRADDVVEVISSGSLRRSTQLKPVHDVDLIVVYDSQAYPTWGLPGGSSEQALVLTQQRVKDKLGNPNGTVEQWVRRADPRDRAVKCFLDDPDDPTGFTVDAMPVLRKPDGTLLIPSKTEDRWITAHPEFLIDLVRRRQQAWPYFRPMVRVLKQWRLGIGAKPAVKSLVMEVLALTCMPECPTSRAVALSRFFTSAAMLVNEPIVDPAGYCGLIQPDLDTATLRTALEQARDLAAEAVLAEEKGEDAYAKTLWRKILGSGFPAPAASTPKLSTLVIPTYTVHDGPQG</sequence>
<dbReference type="AlphaFoldDB" id="A0A7W9KQ52"/>
<dbReference type="InterPro" id="IPR043519">
    <property type="entry name" value="NT_sf"/>
</dbReference>
<comment type="caution">
    <text evidence="1">The sequence shown here is derived from an EMBL/GenBank/DDBJ whole genome shotgun (WGS) entry which is preliminary data.</text>
</comment>
<evidence type="ECO:0000313" key="2">
    <source>
        <dbReference type="Proteomes" id="UP000585638"/>
    </source>
</evidence>
<reference evidence="1 2" key="1">
    <citation type="submission" date="2020-08" db="EMBL/GenBank/DDBJ databases">
        <title>Sequencing the genomes of 1000 actinobacteria strains.</title>
        <authorList>
            <person name="Klenk H.-P."/>
        </authorList>
    </citation>
    <scope>NUCLEOTIDE SEQUENCE [LARGE SCALE GENOMIC DNA]</scope>
    <source>
        <strain evidence="1 2">DSM 43851</strain>
    </source>
</reference>
<proteinExistence type="predicted"/>
<protein>
    <recommendedName>
        <fullName evidence="3">Nucleotidyltransferase</fullName>
    </recommendedName>
</protein>
<keyword evidence="2" id="KW-1185">Reference proteome</keyword>
<evidence type="ECO:0000313" key="1">
    <source>
        <dbReference type="EMBL" id="MBB5896683.1"/>
    </source>
</evidence>
<name>A0A7W9KQ52_9PSEU</name>
<dbReference type="SUPFAM" id="SSF81301">
    <property type="entry name" value="Nucleotidyltransferase"/>
    <property type="match status" value="1"/>
</dbReference>
<dbReference type="Pfam" id="PF18144">
    <property type="entry name" value="SMODS"/>
    <property type="match status" value="1"/>
</dbReference>